<sequence>MDSPRLHTVSFKISTGLINNFPSPKIGPNLSRERDLNPDPKPKRDGGSSVGGATSGCGTASLACSGGGRGGCVPAAWRLRRPRRRDDGADEL</sequence>
<dbReference type="EMBL" id="BGZK01000314">
    <property type="protein sequence ID" value="GBP36071.1"/>
    <property type="molecule type" value="Genomic_DNA"/>
</dbReference>
<dbReference type="AlphaFoldDB" id="A0A4C1VB32"/>
<name>A0A4C1VB32_EUMVA</name>
<protein>
    <submittedName>
        <fullName evidence="2">Uncharacterized protein</fullName>
    </submittedName>
</protein>
<keyword evidence="3" id="KW-1185">Reference proteome</keyword>
<feature type="compositionally biased region" description="Basic and acidic residues" evidence="1">
    <location>
        <begin position="31"/>
        <end position="46"/>
    </location>
</feature>
<feature type="region of interest" description="Disordered" evidence="1">
    <location>
        <begin position="17"/>
        <end position="92"/>
    </location>
</feature>
<organism evidence="2 3">
    <name type="scientific">Eumeta variegata</name>
    <name type="common">Bagworm moth</name>
    <name type="synonym">Eumeta japonica</name>
    <dbReference type="NCBI Taxonomy" id="151549"/>
    <lineage>
        <taxon>Eukaryota</taxon>
        <taxon>Metazoa</taxon>
        <taxon>Ecdysozoa</taxon>
        <taxon>Arthropoda</taxon>
        <taxon>Hexapoda</taxon>
        <taxon>Insecta</taxon>
        <taxon>Pterygota</taxon>
        <taxon>Neoptera</taxon>
        <taxon>Endopterygota</taxon>
        <taxon>Lepidoptera</taxon>
        <taxon>Glossata</taxon>
        <taxon>Ditrysia</taxon>
        <taxon>Tineoidea</taxon>
        <taxon>Psychidae</taxon>
        <taxon>Oiketicinae</taxon>
        <taxon>Eumeta</taxon>
    </lineage>
</organism>
<evidence type="ECO:0000313" key="2">
    <source>
        <dbReference type="EMBL" id="GBP36071.1"/>
    </source>
</evidence>
<gene>
    <name evidence="2" type="ORF">EVAR_93762_1</name>
</gene>
<comment type="caution">
    <text evidence="2">The sequence shown here is derived from an EMBL/GenBank/DDBJ whole genome shotgun (WGS) entry which is preliminary data.</text>
</comment>
<dbReference type="Proteomes" id="UP000299102">
    <property type="component" value="Unassembled WGS sequence"/>
</dbReference>
<proteinExistence type="predicted"/>
<reference evidence="2 3" key="1">
    <citation type="journal article" date="2019" name="Commun. Biol.">
        <title>The bagworm genome reveals a unique fibroin gene that provides high tensile strength.</title>
        <authorList>
            <person name="Kono N."/>
            <person name="Nakamura H."/>
            <person name="Ohtoshi R."/>
            <person name="Tomita M."/>
            <person name="Numata K."/>
            <person name="Arakawa K."/>
        </authorList>
    </citation>
    <scope>NUCLEOTIDE SEQUENCE [LARGE SCALE GENOMIC DNA]</scope>
</reference>
<evidence type="ECO:0000256" key="1">
    <source>
        <dbReference type="SAM" id="MobiDB-lite"/>
    </source>
</evidence>
<evidence type="ECO:0000313" key="3">
    <source>
        <dbReference type="Proteomes" id="UP000299102"/>
    </source>
</evidence>
<accession>A0A4C1VB32</accession>